<sequence length="2709" mass="297239">MDNSGSGRRRLGTVAGGGSWLLSLKGRTQATPSPPTPELSSADATRKVQARANRTPEQVAADRAAAAARWADARANRTPEQVAADRAAATARWARWSEARANRTPEQVATHRAAHAARVAEVRANRTPEQVAADQTADAARKHQTRVIQQSSEEHTPQHTRRSRGSLVEAVLDAAFWVFRRPTNPTKPRMGAWLDSSTASWPERVQDVPAGQPLPTVPLAEQIRVAEQLDAAVKNNMPSCVCACCSEMKSAVQAHGYRFGDIPNVHQLRADVWRTLAVARPAQVVAWLPVAAAPGGRAPPPPEPALPWGFRKTWLNGHSTEKTGLTKRPGTTEDFGGSDDQEHRQPTQQRSSLQQARDHLGNTGAYGFPEDFPPHEAGPSSLPRRRRRETDGVDDEQEVDVTRPQDADGQHEEWMLPSWPPRPGMEPRPDPIAPGVWLVPYCMCVERSGENCTVHTNEAGDDIIMMCNDCIHALERGRIPEAALARYDGGDVPEINQDGQRLEWPTVLEANILGLGHVQQQIYTLKVKNRPPDLQPIAVTMHGIAVVNPSLDQWVDAIPRSAALLPENITVLCMDVVSSKEELLEKLKSAKVLSVRAANIVAWVNYLSNLTSERHIDDQAMQEWQAMDPERHVPQSIIRSTVAPTDPNVATLLTNTFFHDCTGAAAVHQHPSVMQNPRPEALVAAVAAASSTQADNTPEDVGLEELEVLVPVVPDTPVPGSGDDARNPVELHRELTAERRLVFASGGRGSKILDYSREDVLASNFPTAFPYAEGGLRPLGMSNRTFFQHVSMRVPRRQLSGNLLMLARMVDVLNMEDAKVQTWVTVKSCQQDIDMVGAIPREAVKAMADILALPKMHPDRRRLLQDTSPLVHTLVTSLRRTVARIDMTDAYYRNAHANLRGVAAATGLPLLMFNVNPADLHSAAAVVAAGQFLEFGEDGAPLREECVMDKWRRVRNNPYASQALLNAVKLAFMDILFGFKPGDKRQSNPDCFCGTVFHICIKVEQSGRLALHLHGMAHLAAFTVDKMRALFEGPNCRALALAHALCSMWLPELYYDIQDKERRVFWQTPLVTAAPTTPTAVAPTPMETSMAATNSGDDDMTDATAEEDDGLTQAEPGSTSGTDEDIGNGDNGVQPGPTAASAGRPPAIHAPQPDGSMPAPVYDFAIVTHGKPHGTGGEATDTFTPEVCLECCTQHLVAGVVGSCTHKHTDTCKRFGCAGVDGDCGMAYPRHIRREFKWYTATVEEQLVLPVPMRDPKVLEDILVQAEVVARRTTHYATKYVTKATSQSQVTRLNRAIMISRHFLDTAAAGGGDPAAAHEDRRKGIGNLISAANRTTASLTIGMAMASFKLAGHETFECTYENTFLSTGPFMAIVLRDDHDDINSLEAAAETLLVFHNDNPEQPGAAVTALTHYRQRGSELDGIECSPFVLAMTYTITKLPPGSHPHTKSLTTPRRPKQRRRQSPRAAFVDDNTDESSQDDMEHDATAPTTTAAAQVDTQTGPSARSANGAATAASAYTHTCTGATEPVDWVVFQPTHPLYATHAHHRLPRVKYTTLLGPIPRRPPPDDDDSPSARHYYAFVLSTFKAYHTTPIPPGMTLRQAYLDWRDNILPQAGPDMAGFIMSVLDNLEAEHECRDYTREAYNKLRRQHRARGLPVGPDSGSDSSDSEQDEDEPLHVRRRDPANSDNDDGDHHIPALNLNDAADDRPPELSQFDLHAADVATLFPTASSEDSYAHKAADRCRPPPLVDGQHAGQLGFIRHGSADTVAAIKRATRALEMFEAAGGQLGGAVTDSMNFDPGQDSQLQLQLRHQQHAVLAVVTQASATEAGEPDDETVLQPGSLPPYLPLCVPPTIEDTIQLFTLSVEQAVPFMLMARYFNTRHSPNQPQPPRLLIVGGPGTGKSQFVHALLWYTYQHQLPHWLATAAFAWTATLPFTTPVHRSLSTHSMFQLIPPNRFKANATAQVKANVGTGAICIDEIGYNSLEHLGACNHACNKSLDDTIGVATDDAARQAFRGRPFCLIGDIYQHTQPNGKPVYSWARSLLDNPLFTPPVAEAALAMVAQTTGDTAPPVLQKKTPRPRAKAPATQDLILAGFTLYRAMAAIKAKKHLVVWNAMHVPVKSRDDPEPPRLSERDKLQALLQTDDKTDGLTPDTWYFEGAMFLLSDTTRDSGASAGACRNNLVHAVGLITDPREPPDHGTGPFWRLKYLPQAVLVTPAKTVGSANVFKGEELFEDVQHAFPVCPRSTKNPLNVHTLDDQGRETVLRVRRRNVPLGDAYAVTDFFVQGCSFKDDCWIVDLCPPPTGIKRACLFVILTRYKSMDHIRLLHPLYNNAYEKAQVIKAFTKAATIHPDLDAESKLQTAAAQRTRERHTALFQEAQRLVDSRTANRPPPERREDDRSQVQITGHTRVAHEDDRSVMRKALSSSPTIVSTENCTRARHIPSCHSVQDFSSFSPSLFWSRHLVMSYSLWSQGRDPGNTSRAQTNEHGNSISAAKPDPANDVNMHNRLDDNDNNKRTHSPSPDRANKHQEITADDPPATPLSASSAGASTTTTPNTPSTLRPDISMVLAATAGSEDLPNRLHRMKRLKKGTLYKAIFGWEHKGFNNDLPLPASRIIIILIDDERLKDILNRFDNYFGRALSFYNVIRLDNDRTYADLLDNLGSTAKVIYSMVPTTQWKLIDPPYLPMARIVPSTVRLFTRPASSVAAP</sequence>
<dbReference type="Gene3D" id="3.40.50.300">
    <property type="entry name" value="P-loop containing nucleotide triphosphate hydrolases"/>
    <property type="match status" value="1"/>
</dbReference>
<feature type="region of interest" description="Disordered" evidence="1">
    <location>
        <begin position="1439"/>
        <end position="1507"/>
    </location>
</feature>
<dbReference type="InterPro" id="IPR046700">
    <property type="entry name" value="DUF6570"/>
</dbReference>
<proteinExistence type="predicted"/>
<feature type="compositionally biased region" description="Low complexity" evidence="1">
    <location>
        <begin position="2535"/>
        <end position="2560"/>
    </location>
</feature>
<evidence type="ECO:0000259" key="2">
    <source>
        <dbReference type="Pfam" id="PF20209"/>
    </source>
</evidence>
<reference evidence="3 4" key="1">
    <citation type="journal article" date="2010" name="Science">
        <title>Genomic analysis of organismal complexity in the multicellular green alga Volvox carteri.</title>
        <authorList>
            <person name="Prochnik S.E."/>
            <person name="Umen J."/>
            <person name="Nedelcu A.M."/>
            <person name="Hallmann A."/>
            <person name="Miller S.M."/>
            <person name="Nishii I."/>
            <person name="Ferris P."/>
            <person name="Kuo A."/>
            <person name="Mitros T."/>
            <person name="Fritz-Laylin L.K."/>
            <person name="Hellsten U."/>
            <person name="Chapman J."/>
            <person name="Simakov O."/>
            <person name="Rensing S.A."/>
            <person name="Terry A."/>
            <person name="Pangilinan J."/>
            <person name="Kapitonov V."/>
            <person name="Jurka J."/>
            <person name="Salamov A."/>
            <person name="Shapiro H."/>
            <person name="Schmutz J."/>
            <person name="Grimwood J."/>
            <person name="Lindquist E."/>
            <person name="Lucas S."/>
            <person name="Grigoriev I.V."/>
            <person name="Schmitt R."/>
            <person name="Kirk D."/>
            <person name="Rokhsar D.S."/>
        </authorList>
    </citation>
    <scope>NUCLEOTIDE SEQUENCE [LARGE SCALE GENOMIC DNA]</scope>
    <source>
        <strain evidence="4">f. Nagariensis / Eve</strain>
    </source>
</reference>
<dbReference type="SUPFAM" id="SSF52540">
    <property type="entry name" value="P-loop containing nucleoside triphosphate hydrolases"/>
    <property type="match status" value="1"/>
</dbReference>
<name>D8UH80_VOLCA</name>
<dbReference type="Proteomes" id="UP000001058">
    <property type="component" value="Unassembled WGS sequence"/>
</dbReference>
<protein>
    <recommendedName>
        <fullName evidence="2">DUF6570 domain-containing protein</fullName>
    </recommendedName>
</protein>
<feature type="compositionally biased region" description="Acidic residues" evidence="1">
    <location>
        <begin position="1471"/>
        <end position="1482"/>
    </location>
</feature>
<evidence type="ECO:0000313" key="3">
    <source>
        <dbReference type="EMBL" id="EFJ40935.1"/>
    </source>
</evidence>
<feature type="compositionally biased region" description="Basic and acidic residues" evidence="1">
    <location>
        <begin position="2505"/>
        <end position="2516"/>
    </location>
</feature>
<dbReference type="Pfam" id="PF20209">
    <property type="entry name" value="DUF6570"/>
    <property type="match status" value="1"/>
</dbReference>
<feature type="compositionally biased region" description="Basic and acidic residues" evidence="1">
    <location>
        <begin position="1675"/>
        <end position="1684"/>
    </location>
</feature>
<feature type="compositionally biased region" description="Pro residues" evidence="1">
    <location>
        <begin position="418"/>
        <end position="428"/>
    </location>
</feature>
<organism evidence="4">
    <name type="scientific">Volvox carteri f. nagariensis</name>
    <dbReference type="NCBI Taxonomy" id="3068"/>
    <lineage>
        <taxon>Eukaryota</taxon>
        <taxon>Viridiplantae</taxon>
        <taxon>Chlorophyta</taxon>
        <taxon>core chlorophytes</taxon>
        <taxon>Chlorophyceae</taxon>
        <taxon>CS clade</taxon>
        <taxon>Chlamydomonadales</taxon>
        <taxon>Volvocaceae</taxon>
        <taxon>Volvox</taxon>
    </lineage>
</organism>
<feature type="region of interest" description="Disordered" evidence="1">
    <location>
        <begin position="319"/>
        <end position="428"/>
    </location>
</feature>
<feature type="compositionally biased region" description="Low complexity" evidence="1">
    <location>
        <begin position="1486"/>
        <end position="1507"/>
    </location>
</feature>
<feature type="compositionally biased region" description="Basic and acidic residues" evidence="1">
    <location>
        <begin position="2392"/>
        <end position="2401"/>
    </location>
</feature>
<feature type="compositionally biased region" description="Basic residues" evidence="1">
    <location>
        <begin position="1454"/>
        <end position="1463"/>
    </location>
</feature>
<dbReference type="OrthoDB" id="562008at2759"/>
<feature type="region of interest" description="Disordered" evidence="1">
    <location>
        <begin position="1076"/>
        <end position="1160"/>
    </location>
</feature>
<feature type="region of interest" description="Disordered" evidence="1">
    <location>
        <begin position="2473"/>
        <end position="2563"/>
    </location>
</feature>
<evidence type="ECO:0000256" key="1">
    <source>
        <dbReference type="SAM" id="MobiDB-lite"/>
    </source>
</evidence>
<evidence type="ECO:0000313" key="4">
    <source>
        <dbReference type="Proteomes" id="UP000001058"/>
    </source>
</evidence>
<dbReference type="GeneID" id="9623099"/>
<keyword evidence="4" id="KW-1185">Reference proteome</keyword>
<feature type="compositionally biased region" description="Polar residues" evidence="1">
    <location>
        <begin position="1086"/>
        <end position="1095"/>
    </location>
</feature>
<gene>
    <name evidence="3" type="ORF">VOLCADRAFT_99208</name>
</gene>
<accession>D8UH80</accession>
<dbReference type="KEGG" id="vcn:VOLCADRAFT_99208"/>
<dbReference type="RefSeq" id="XP_002958002.1">
    <property type="nucleotide sequence ID" value="XM_002957956.1"/>
</dbReference>
<feature type="region of interest" description="Disordered" evidence="1">
    <location>
        <begin position="1"/>
        <end position="58"/>
    </location>
</feature>
<feature type="region of interest" description="Disordered" evidence="1">
    <location>
        <begin position="135"/>
        <end position="165"/>
    </location>
</feature>
<dbReference type="EMBL" id="GL378404">
    <property type="protein sequence ID" value="EFJ40935.1"/>
    <property type="molecule type" value="Genomic_DNA"/>
</dbReference>
<feature type="compositionally biased region" description="Polar residues" evidence="1">
    <location>
        <begin position="346"/>
        <end position="355"/>
    </location>
</feature>
<feature type="compositionally biased region" description="Basic and acidic residues" evidence="1">
    <location>
        <begin position="400"/>
        <end position="414"/>
    </location>
</feature>
<feature type="region of interest" description="Disordered" evidence="1">
    <location>
        <begin position="1649"/>
        <end position="1710"/>
    </location>
</feature>
<dbReference type="InterPro" id="IPR027417">
    <property type="entry name" value="P-loop_NTPase"/>
</dbReference>
<dbReference type="InParanoid" id="D8UH80"/>
<feature type="compositionally biased region" description="Low complexity" evidence="1">
    <location>
        <begin position="1076"/>
        <end position="1085"/>
    </location>
</feature>
<feature type="region of interest" description="Disordered" evidence="1">
    <location>
        <begin position="2380"/>
        <end position="2431"/>
    </location>
</feature>
<dbReference type="eggNOG" id="ENOG502SF30">
    <property type="taxonomic scope" value="Eukaryota"/>
</dbReference>
<feature type="compositionally biased region" description="Polar residues" evidence="1">
    <location>
        <begin position="2478"/>
        <end position="2493"/>
    </location>
</feature>
<feature type="domain" description="DUF6570" evidence="2">
    <location>
        <begin position="476"/>
        <end position="617"/>
    </location>
</feature>
<dbReference type="STRING" id="3068.D8UH80"/>
<feature type="compositionally biased region" description="Acidic residues" evidence="1">
    <location>
        <begin position="1096"/>
        <end position="1110"/>
    </location>
</feature>